<dbReference type="Proteomes" id="UP000483820">
    <property type="component" value="Chromosome I"/>
</dbReference>
<comment type="caution">
    <text evidence="3">The sequence shown here is derived from an EMBL/GenBank/DDBJ whole genome shotgun (WGS) entry which is preliminary data.</text>
</comment>
<gene>
    <name evidence="3" type="ORF">GCK72_001653</name>
</gene>
<dbReference type="KEGG" id="crq:GCK72_001653"/>
<evidence type="ECO:0000256" key="2">
    <source>
        <dbReference type="SAM" id="Phobius"/>
    </source>
</evidence>
<dbReference type="CTD" id="9817893"/>
<dbReference type="EMBL" id="WUAV01000001">
    <property type="protein sequence ID" value="KAF1769836.1"/>
    <property type="molecule type" value="Genomic_DNA"/>
</dbReference>
<keyword evidence="2" id="KW-0472">Membrane</keyword>
<evidence type="ECO:0000313" key="3">
    <source>
        <dbReference type="EMBL" id="KAF1769836.1"/>
    </source>
</evidence>
<feature type="compositionally biased region" description="Low complexity" evidence="1">
    <location>
        <begin position="212"/>
        <end position="222"/>
    </location>
</feature>
<reference evidence="3 4" key="1">
    <citation type="submission" date="2019-12" db="EMBL/GenBank/DDBJ databases">
        <title>Chromosome-level assembly of the Caenorhabditis remanei genome.</title>
        <authorList>
            <person name="Teterina A.A."/>
            <person name="Willis J.H."/>
            <person name="Phillips P.C."/>
        </authorList>
    </citation>
    <scope>NUCLEOTIDE SEQUENCE [LARGE SCALE GENOMIC DNA]</scope>
    <source>
        <strain evidence="3 4">PX506</strain>
        <tissue evidence="3">Whole organism</tissue>
    </source>
</reference>
<name>A0A6A5HSX0_CAERE</name>
<evidence type="ECO:0000256" key="1">
    <source>
        <dbReference type="SAM" id="MobiDB-lite"/>
    </source>
</evidence>
<evidence type="ECO:0000313" key="4">
    <source>
        <dbReference type="Proteomes" id="UP000483820"/>
    </source>
</evidence>
<proteinExistence type="predicted"/>
<accession>A0A6A5HSX0</accession>
<sequence length="239" mass="26359">MQDCYSITEAVDLREWLGKINDCRFTKTEEEIFEYVYEISGHCGTGDVALRDACMSANKFTKENCEGLVSPIVAEFCNLKYVEDLCKKNKKNEKNETPGVVLSVVTNAVVQATEESATKKGKINLLLIGGGIVVVAFVMFGIAMLIFCLNSSPPPPPPVVNVRTTQAMKKRGRNKRKGKKKSKGKKSGSESKMKDPLSKKKKKSSEMDPGSKVKTVKSNSKNPESEEPESNPKTPEEMV</sequence>
<organism evidence="3 4">
    <name type="scientific">Caenorhabditis remanei</name>
    <name type="common">Caenorhabditis vulgaris</name>
    <dbReference type="NCBI Taxonomy" id="31234"/>
    <lineage>
        <taxon>Eukaryota</taxon>
        <taxon>Metazoa</taxon>
        <taxon>Ecdysozoa</taxon>
        <taxon>Nematoda</taxon>
        <taxon>Chromadorea</taxon>
        <taxon>Rhabditida</taxon>
        <taxon>Rhabditina</taxon>
        <taxon>Rhabditomorpha</taxon>
        <taxon>Rhabditoidea</taxon>
        <taxon>Rhabditidae</taxon>
        <taxon>Peloderinae</taxon>
        <taxon>Caenorhabditis</taxon>
    </lineage>
</organism>
<keyword evidence="2" id="KW-1133">Transmembrane helix</keyword>
<dbReference type="RefSeq" id="XP_053591712.1">
    <property type="nucleotide sequence ID" value="XM_053723067.1"/>
</dbReference>
<dbReference type="GeneID" id="9817893"/>
<protein>
    <submittedName>
        <fullName evidence="3">Uncharacterized protein</fullName>
    </submittedName>
</protein>
<dbReference type="AlphaFoldDB" id="A0A6A5HSX0"/>
<feature type="compositionally biased region" description="Basic residues" evidence="1">
    <location>
        <begin position="168"/>
        <end position="186"/>
    </location>
</feature>
<keyword evidence="2" id="KW-0812">Transmembrane</keyword>
<feature type="compositionally biased region" description="Basic and acidic residues" evidence="1">
    <location>
        <begin position="187"/>
        <end position="211"/>
    </location>
</feature>
<feature type="transmembrane region" description="Helical" evidence="2">
    <location>
        <begin position="125"/>
        <end position="147"/>
    </location>
</feature>
<feature type="region of interest" description="Disordered" evidence="1">
    <location>
        <begin position="155"/>
        <end position="239"/>
    </location>
</feature>